<evidence type="ECO:0000256" key="2">
    <source>
        <dbReference type="ARBA" id="ARBA00004429"/>
    </source>
</evidence>
<dbReference type="Pfam" id="PF00528">
    <property type="entry name" value="BPD_transp_1"/>
    <property type="match status" value="1"/>
</dbReference>
<dbReference type="GeneID" id="68901735"/>
<keyword evidence="7" id="KW-0029">Amino-acid transport</keyword>
<evidence type="ECO:0000313" key="14">
    <source>
        <dbReference type="Proteomes" id="UP000020406"/>
    </source>
</evidence>
<dbReference type="PANTHER" id="PTHR30614">
    <property type="entry name" value="MEMBRANE COMPONENT OF AMINO ACID ABC TRANSPORTER"/>
    <property type="match status" value="1"/>
</dbReference>
<keyword evidence="8 10" id="KW-1133">Transmembrane helix</keyword>
<dbReference type="PROSITE" id="PS50928">
    <property type="entry name" value="ABC_TM1"/>
    <property type="match status" value="1"/>
</dbReference>
<evidence type="ECO:0000256" key="8">
    <source>
        <dbReference type="ARBA" id="ARBA00022989"/>
    </source>
</evidence>
<feature type="transmembrane region" description="Helical" evidence="10">
    <location>
        <begin position="51"/>
        <end position="74"/>
    </location>
</feature>
<evidence type="ECO:0000313" key="13">
    <source>
        <dbReference type="EMBL" id="MCD8471995.1"/>
    </source>
</evidence>
<keyword evidence="5" id="KW-1003">Cell membrane</keyword>
<evidence type="ECO:0000313" key="12">
    <source>
        <dbReference type="EMBL" id="EWS78103.1"/>
    </source>
</evidence>
<comment type="function">
    <text evidence="1">Part of the binding-protein-dependent transport system for glutamine; probably responsible for the translocation of the substrate across the membrane.</text>
</comment>
<keyword evidence="15" id="KW-1185">Reference proteome</keyword>
<dbReference type="AlphaFoldDB" id="Z9JJG2"/>
<dbReference type="NCBIfam" id="TIGR01726">
    <property type="entry name" value="HEQRo_perm_3TM"/>
    <property type="match status" value="1"/>
</dbReference>
<comment type="caution">
    <text evidence="12">The sequence shown here is derived from an EMBL/GenBank/DDBJ whole genome shotgun (WGS) entry which is preliminary data.</text>
</comment>
<keyword evidence="9 10" id="KW-0472">Membrane</keyword>
<dbReference type="InterPro" id="IPR035906">
    <property type="entry name" value="MetI-like_sf"/>
</dbReference>
<sequence length="231" mass="25498">MTDVINVLSFLLQGISNTLIVTFTCFVSALFTGLTVAVIRRLNFQIVTPLLDVSVYLFRCIPILILVFLVYFGLSSKGISLSPLIAMNISVALVSGSYLAEVFRGALGLIERTEIEVAETAGLSHFQRIRSIELPQMFRFAVPGILNEFSSILKASPFAYTVGITEMTKQAMTLTVVTMNGLAVYSITGILYFIIYKFSASVAGMLENKLHISGNELNERRVKTHDINKIK</sequence>
<dbReference type="CDD" id="cd06261">
    <property type="entry name" value="TM_PBP2"/>
    <property type="match status" value="1"/>
</dbReference>
<feature type="transmembrane region" description="Helical" evidence="10">
    <location>
        <begin position="80"/>
        <end position="100"/>
    </location>
</feature>
<dbReference type="KEGG" id="xtw:AB672_10570"/>
<gene>
    <name evidence="12" type="ORF">AF72_07375</name>
    <name evidence="13" type="ORF">LPH55_00560</name>
</gene>
<dbReference type="STRING" id="1444770.AF72_07375"/>
<dbReference type="PATRIC" id="fig|1444770.3.peg.1756"/>
<dbReference type="InterPro" id="IPR043429">
    <property type="entry name" value="ArtM/GltK/GlnP/TcyL/YhdX-like"/>
</dbReference>
<evidence type="ECO:0000256" key="6">
    <source>
        <dbReference type="ARBA" id="ARBA00022692"/>
    </source>
</evidence>
<keyword evidence="12" id="KW-0067">ATP-binding</keyword>
<evidence type="ECO:0000256" key="9">
    <source>
        <dbReference type="ARBA" id="ARBA00023136"/>
    </source>
</evidence>
<evidence type="ECO:0000313" key="15">
    <source>
        <dbReference type="Proteomes" id="UP001430701"/>
    </source>
</evidence>
<dbReference type="GO" id="GO:0022857">
    <property type="term" value="F:transmembrane transporter activity"/>
    <property type="evidence" value="ECO:0007669"/>
    <property type="project" value="InterPro"/>
</dbReference>
<evidence type="ECO:0000256" key="1">
    <source>
        <dbReference type="ARBA" id="ARBA00003159"/>
    </source>
</evidence>
<feature type="transmembrane region" description="Helical" evidence="10">
    <location>
        <begin position="174"/>
        <end position="195"/>
    </location>
</feature>
<name>Z9JJG2_9GAMM</name>
<evidence type="ECO:0000259" key="11">
    <source>
        <dbReference type="PROSITE" id="PS50928"/>
    </source>
</evidence>
<dbReference type="Gene3D" id="1.10.3720.10">
    <property type="entry name" value="MetI-like"/>
    <property type="match status" value="1"/>
</dbReference>
<evidence type="ECO:0000256" key="4">
    <source>
        <dbReference type="ARBA" id="ARBA00022448"/>
    </source>
</evidence>
<dbReference type="Proteomes" id="UP001430701">
    <property type="component" value="Unassembled WGS sequence"/>
</dbReference>
<comment type="similarity">
    <text evidence="3">Belongs to the binding-protein-dependent transport system permease family. HisMQ subfamily.</text>
</comment>
<organism evidence="12 14">
    <name type="scientific">Xylella taiwanensis</name>
    <dbReference type="NCBI Taxonomy" id="1444770"/>
    <lineage>
        <taxon>Bacteria</taxon>
        <taxon>Pseudomonadati</taxon>
        <taxon>Pseudomonadota</taxon>
        <taxon>Gammaproteobacteria</taxon>
        <taxon>Lysobacterales</taxon>
        <taxon>Lysobacteraceae</taxon>
        <taxon>Xylella</taxon>
    </lineage>
</organism>
<dbReference type="InterPro" id="IPR000515">
    <property type="entry name" value="MetI-like"/>
</dbReference>
<evidence type="ECO:0000256" key="5">
    <source>
        <dbReference type="ARBA" id="ARBA00022475"/>
    </source>
</evidence>
<keyword evidence="12" id="KW-0547">Nucleotide-binding</keyword>
<dbReference type="GO" id="GO:0005524">
    <property type="term" value="F:ATP binding"/>
    <property type="evidence" value="ECO:0007669"/>
    <property type="project" value="UniProtKB-KW"/>
</dbReference>
<dbReference type="EMBL" id="JAJPPU010000001">
    <property type="protein sequence ID" value="MCD8471995.1"/>
    <property type="molecule type" value="Genomic_DNA"/>
</dbReference>
<proteinExistence type="inferred from homology"/>
<evidence type="ECO:0000256" key="3">
    <source>
        <dbReference type="ARBA" id="ARBA00010072"/>
    </source>
</evidence>
<evidence type="ECO:0000256" key="10">
    <source>
        <dbReference type="RuleBase" id="RU363032"/>
    </source>
</evidence>
<comment type="subcellular location">
    <subcellularLocation>
        <location evidence="2">Cell inner membrane</location>
        <topology evidence="2">Multi-pass membrane protein</topology>
    </subcellularLocation>
    <subcellularLocation>
        <location evidence="10">Cell membrane</location>
        <topology evidence="10">Multi-pass membrane protein</topology>
    </subcellularLocation>
</comment>
<reference evidence="13" key="2">
    <citation type="submission" date="2021-11" db="EMBL/GenBank/DDBJ databases">
        <title>Genome sequence of Xylella taiwanensis PLS432.</title>
        <authorList>
            <person name="Weng L.-W."/>
            <person name="Su C.-C."/>
            <person name="Tsai C.-W."/>
            <person name="Kuo C.-H."/>
        </authorList>
    </citation>
    <scope>NUCLEOTIDE SEQUENCE</scope>
    <source>
        <strain evidence="13">PLS432</strain>
    </source>
</reference>
<dbReference type="SUPFAM" id="SSF161098">
    <property type="entry name" value="MetI-like"/>
    <property type="match status" value="1"/>
</dbReference>
<dbReference type="PANTHER" id="PTHR30614:SF20">
    <property type="entry name" value="GLUTAMINE TRANSPORT SYSTEM PERMEASE PROTEIN GLNP"/>
    <property type="match status" value="1"/>
</dbReference>
<dbReference type="Proteomes" id="UP000020406">
    <property type="component" value="Unassembled WGS sequence"/>
</dbReference>
<feature type="domain" description="ABC transmembrane type-1" evidence="11">
    <location>
        <begin position="15"/>
        <end position="195"/>
    </location>
</feature>
<dbReference type="EMBL" id="JDSQ01000010">
    <property type="protein sequence ID" value="EWS78103.1"/>
    <property type="molecule type" value="Genomic_DNA"/>
</dbReference>
<protein>
    <submittedName>
        <fullName evidence="13">Amino acid ABC transporter permease</fullName>
    </submittedName>
    <submittedName>
        <fullName evidence="12">Polar amino acid ABC transporter ATP-binding protein</fullName>
    </submittedName>
</protein>
<dbReference type="eggNOG" id="COG0765">
    <property type="taxonomic scope" value="Bacteria"/>
</dbReference>
<dbReference type="GO" id="GO:0006865">
    <property type="term" value="P:amino acid transport"/>
    <property type="evidence" value="ECO:0007669"/>
    <property type="project" value="UniProtKB-KW"/>
</dbReference>
<accession>Z9JJG2</accession>
<keyword evidence="6 10" id="KW-0812">Transmembrane</keyword>
<reference evidence="12 14" key="1">
    <citation type="journal article" date="2014" name="Genome Announc.">
        <title>Draft Genome Sequence of Xylella fastidiosa Pear Leaf Scorch Strain in Taiwan.</title>
        <authorList>
            <person name="Su C.C."/>
            <person name="Deng W.L."/>
            <person name="Jan F.J."/>
            <person name="Chang C.J."/>
            <person name="Huang H."/>
            <person name="Chen J."/>
        </authorList>
    </citation>
    <scope>NUCLEOTIDE SEQUENCE [LARGE SCALE GENOMIC DNA]</scope>
    <source>
        <strain evidence="12 14">PLS229</strain>
    </source>
</reference>
<keyword evidence="4 10" id="KW-0813">Transport</keyword>
<dbReference type="RefSeq" id="WP_038271261.1">
    <property type="nucleotide sequence ID" value="NZ_CP053627.1"/>
</dbReference>
<dbReference type="OrthoDB" id="9809799at2"/>
<evidence type="ECO:0000256" key="7">
    <source>
        <dbReference type="ARBA" id="ARBA00022970"/>
    </source>
</evidence>
<dbReference type="InterPro" id="IPR010065">
    <property type="entry name" value="AA_ABC_transptr_permease_3TM"/>
</dbReference>
<feature type="transmembrane region" description="Helical" evidence="10">
    <location>
        <begin position="20"/>
        <end position="39"/>
    </location>
</feature>
<dbReference type="GO" id="GO:0043190">
    <property type="term" value="C:ATP-binding cassette (ABC) transporter complex"/>
    <property type="evidence" value="ECO:0007669"/>
    <property type="project" value="InterPro"/>
</dbReference>